<gene>
    <name evidence="1" type="ORF">H5410_051627</name>
</gene>
<dbReference type="EMBL" id="JACXVP010000010">
    <property type="protein sequence ID" value="KAG5581000.1"/>
    <property type="molecule type" value="Genomic_DNA"/>
</dbReference>
<protein>
    <submittedName>
        <fullName evidence="1">Uncharacterized protein</fullName>
    </submittedName>
</protein>
<keyword evidence="2" id="KW-1185">Reference proteome</keyword>
<sequence length="170" mass="19550">MWKMKNKLKHGEKMTLDKMWSCLVRLQEGYKPCIVSRVIYRKAPHVGFYKSTTNGASKGNPCPVLVVSVLGIGKILEGAWDVPWCISPLITKIRWLMRNEHVEVKHVSVEGNKVVDFFSNIIFFFAGIEDKVYESFKEVPREGKAQLILDEQPFLTLELLNSKTNYLSCR</sequence>
<proteinExistence type="predicted"/>
<organism evidence="1 2">
    <name type="scientific">Solanum commersonii</name>
    <name type="common">Commerson's wild potato</name>
    <name type="synonym">Commerson's nightshade</name>
    <dbReference type="NCBI Taxonomy" id="4109"/>
    <lineage>
        <taxon>Eukaryota</taxon>
        <taxon>Viridiplantae</taxon>
        <taxon>Streptophyta</taxon>
        <taxon>Embryophyta</taxon>
        <taxon>Tracheophyta</taxon>
        <taxon>Spermatophyta</taxon>
        <taxon>Magnoliopsida</taxon>
        <taxon>eudicotyledons</taxon>
        <taxon>Gunneridae</taxon>
        <taxon>Pentapetalae</taxon>
        <taxon>asterids</taxon>
        <taxon>lamiids</taxon>
        <taxon>Solanales</taxon>
        <taxon>Solanaceae</taxon>
        <taxon>Solanoideae</taxon>
        <taxon>Solaneae</taxon>
        <taxon>Solanum</taxon>
    </lineage>
</organism>
<evidence type="ECO:0000313" key="2">
    <source>
        <dbReference type="Proteomes" id="UP000824120"/>
    </source>
</evidence>
<accession>A0A9J5X1K3</accession>
<comment type="caution">
    <text evidence="1">The sequence shown here is derived from an EMBL/GenBank/DDBJ whole genome shotgun (WGS) entry which is preliminary data.</text>
</comment>
<reference evidence="1 2" key="1">
    <citation type="submission" date="2020-09" db="EMBL/GenBank/DDBJ databases">
        <title>De no assembly of potato wild relative species, Solanum commersonii.</title>
        <authorList>
            <person name="Cho K."/>
        </authorList>
    </citation>
    <scope>NUCLEOTIDE SEQUENCE [LARGE SCALE GENOMIC DNA]</scope>
    <source>
        <strain evidence="1">LZ3.2</strain>
        <tissue evidence="1">Leaf</tissue>
    </source>
</reference>
<dbReference type="AlphaFoldDB" id="A0A9J5X1K3"/>
<dbReference type="Proteomes" id="UP000824120">
    <property type="component" value="Chromosome 10"/>
</dbReference>
<feature type="non-terminal residue" evidence="1">
    <location>
        <position position="170"/>
    </location>
</feature>
<evidence type="ECO:0000313" key="1">
    <source>
        <dbReference type="EMBL" id="KAG5581000.1"/>
    </source>
</evidence>
<dbReference type="OrthoDB" id="1300727at2759"/>
<name>A0A9J5X1K3_SOLCO</name>